<evidence type="ECO:0000259" key="8">
    <source>
        <dbReference type="Pfam" id="PF05922"/>
    </source>
</evidence>
<gene>
    <name evidence="9" type="ORF">GPA10_04400</name>
</gene>
<keyword evidence="4 5" id="KW-0720">Serine protease</keyword>
<keyword evidence="10" id="KW-1185">Reference proteome</keyword>
<dbReference type="GO" id="GO:0005615">
    <property type="term" value="C:extracellular space"/>
    <property type="evidence" value="ECO:0007669"/>
    <property type="project" value="TreeGrafter"/>
</dbReference>
<feature type="signal peptide" evidence="6">
    <location>
        <begin position="1"/>
        <end position="29"/>
    </location>
</feature>
<feature type="active site" description="Charge relay system" evidence="5">
    <location>
        <position position="349"/>
    </location>
</feature>
<dbReference type="EMBL" id="WPNZ01000002">
    <property type="protein sequence ID" value="MVO84027.1"/>
    <property type="molecule type" value="Genomic_DNA"/>
</dbReference>
<dbReference type="GO" id="GO:0004252">
    <property type="term" value="F:serine-type endopeptidase activity"/>
    <property type="evidence" value="ECO:0007669"/>
    <property type="project" value="UniProtKB-UniRule"/>
</dbReference>
<dbReference type="InterPro" id="IPR015500">
    <property type="entry name" value="Peptidase_S8_subtilisin-rel"/>
</dbReference>
<evidence type="ECO:0000313" key="9">
    <source>
        <dbReference type="EMBL" id="MVO84027.1"/>
    </source>
</evidence>
<dbReference type="FunFam" id="3.40.50.200:FF:000016">
    <property type="entry name" value="Proprotein convertase subtilisin/kexin type 9"/>
    <property type="match status" value="1"/>
</dbReference>
<evidence type="ECO:0000256" key="3">
    <source>
        <dbReference type="ARBA" id="ARBA00022801"/>
    </source>
</evidence>
<dbReference type="SUPFAM" id="SSF52743">
    <property type="entry name" value="Subtilisin-like"/>
    <property type="match status" value="1"/>
</dbReference>
<feature type="domain" description="Inhibitor I9" evidence="8">
    <location>
        <begin position="63"/>
        <end position="109"/>
    </location>
</feature>
<evidence type="ECO:0000256" key="2">
    <source>
        <dbReference type="ARBA" id="ARBA00022670"/>
    </source>
</evidence>
<dbReference type="PROSITE" id="PS00136">
    <property type="entry name" value="SUBTILASE_ASP"/>
    <property type="match status" value="1"/>
</dbReference>
<dbReference type="PRINTS" id="PR00723">
    <property type="entry name" value="SUBTILISIN"/>
</dbReference>
<dbReference type="Proteomes" id="UP000483802">
    <property type="component" value="Unassembled WGS sequence"/>
</dbReference>
<dbReference type="GO" id="GO:0006508">
    <property type="term" value="P:proteolysis"/>
    <property type="evidence" value="ECO:0007669"/>
    <property type="project" value="UniProtKB-KW"/>
</dbReference>
<keyword evidence="6" id="KW-0732">Signal</keyword>
<evidence type="ECO:0000256" key="5">
    <source>
        <dbReference type="PROSITE-ProRule" id="PRU01240"/>
    </source>
</evidence>
<comment type="caution">
    <text evidence="9">The sequence shown here is derived from an EMBL/GenBank/DDBJ whole genome shotgun (WGS) entry which is preliminary data.</text>
</comment>
<reference evidence="9 10" key="1">
    <citation type="submission" date="2019-11" db="EMBL/GenBank/DDBJ databases">
        <title>Streptomyces typhae sp. nov., a novel endophytic actinomycete isolated from the root of cattail pollen (Typha angustifolia L.).</title>
        <authorList>
            <person name="Peng C."/>
        </authorList>
    </citation>
    <scope>NUCLEOTIDE SEQUENCE [LARGE SCALE GENOMIC DNA]</scope>
    <source>
        <strain evidence="10">p1417</strain>
    </source>
</reference>
<dbReference type="InterPro" id="IPR010259">
    <property type="entry name" value="S8pro/Inhibitor_I9"/>
</dbReference>
<dbReference type="Pfam" id="PF00082">
    <property type="entry name" value="Peptidase_S8"/>
    <property type="match status" value="1"/>
</dbReference>
<dbReference type="AlphaFoldDB" id="A0A6L6WQQ8"/>
<dbReference type="RefSeq" id="WP_157164322.1">
    <property type="nucleotide sequence ID" value="NZ_WPNZ01000002.1"/>
</dbReference>
<dbReference type="PANTHER" id="PTHR43806:SF11">
    <property type="entry name" value="CEREVISIN-RELATED"/>
    <property type="match status" value="1"/>
</dbReference>
<dbReference type="Gene3D" id="3.40.50.200">
    <property type="entry name" value="Peptidase S8/S53 domain"/>
    <property type="match status" value="1"/>
</dbReference>
<accession>A0A6L6WQQ8</accession>
<dbReference type="InterPro" id="IPR050131">
    <property type="entry name" value="Peptidase_S8_subtilisin-like"/>
</dbReference>
<dbReference type="InterPro" id="IPR023827">
    <property type="entry name" value="Peptidase_S8_Asp-AS"/>
</dbReference>
<sequence>MTSKTLLRCVTGAVGATALVLPLLGQAQAADTGAAAREQEDVYVVRVSGTDATEEAVTATAKDMTAKNGGDLRRVYHAALQGFSVTLTPDEVTKYYRDTRVSSVTADRDFRVAGSARGARAGAAPTASWALDRVDQRDLPLDGSYRARNPARGVHVYIVDTGVRVGHSEFGGRARGAYDAVDRVPGGARDCNGHGTASASIVAGQRTGVAKKALVESVRAFDCRGVGRLEHLASAVDWITAHAEKPAVVNLGFSGPPTTFLDAQLYEMTQKGIAYTTAAGSAGAEGDDACSVTPARQTTGITVAATDRNDSRTSTSNTGPCVHLFAPGDAVPAAGAAYNTAFTRLTGTSAASALAAGTAATHLAEKPGATPGDLDEALAAAATKDKVGNPGADAKNLLLYAGADAPSAHRGGLR</sequence>
<keyword evidence="2 5" id="KW-0645">Protease</keyword>
<dbReference type="Pfam" id="PF05922">
    <property type="entry name" value="Inhibitor_I9"/>
    <property type="match status" value="1"/>
</dbReference>
<dbReference type="InterPro" id="IPR037045">
    <property type="entry name" value="S8pro/Inhibitor_I9_sf"/>
</dbReference>
<evidence type="ECO:0000256" key="1">
    <source>
        <dbReference type="ARBA" id="ARBA00011073"/>
    </source>
</evidence>
<name>A0A6L6WQQ8_9ACTN</name>
<dbReference type="PROSITE" id="PS51892">
    <property type="entry name" value="SUBTILASE"/>
    <property type="match status" value="1"/>
</dbReference>
<feature type="chain" id="PRO_5026778209" evidence="6">
    <location>
        <begin position="30"/>
        <end position="414"/>
    </location>
</feature>
<dbReference type="InterPro" id="IPR036852">
    <property type="entry name" value="Peptidase_S8/S53_dom_sf"/>
</dbReference>
<protein>
    <submittedName>
        <fullName evidence="9">S8 family serine peptidase</fullName>
    </submittedName>
</protein>
<proteinExistence type="inferred from homology"/>
<organism evidence="9 10">
    <name type="scientific">Streptomyces typhae</name>
    <dbReference type="NCBI Taxonomy" id="2681492"/>
    <lineage>
        <taxon>Bacteria</taxon>
        <taxon>Bacillati</taxon>
        <taxon>Actinomycetota</taxon>
        <taxon>Actinomycetes</taxon>
        <taxon>Kitasatosporales</taxon>
        <taxon>Streptomycetaceae</taxon>
        <taxon>Streptomyces</taxon>
    </lineage>
</organism>
<keyword evidence="3 5" id="KW-0378">Hydrolase</keyword>
<evidence type="ECO:0000313" key="10">
    <source>
        <dbReference type="Proteomes" id="UP000483802"/>
    </source>
</evidence>
<evidence type="ECO:0000256" key="4">
    <source>
        <dbReference type="ARBA" id="ARBA00022825"/>
    </source>
</evidence>
<evidence type="ECO:0000259" key="7">
    <source>
        <dbReference type="Pfam" id="PF00082"/>
    </source>
</evidence>
<evidence type="ECO:0000256" key="6">
    <source>
        <dbReference type="SAM" id="SignalP"/>
    </source>
</evidence>
<comment type="similarity">
    <text evidence="1 5">Belongs to the peptidase S8 family.</text>
</comment>
<feature type="active site" description="Charge relay system" evidence="5">
    <location>
        <position position="194"/>
    </location>
</feature>
<dbReference type="CDD" id="cd04077">
    <property type="entry name" value="Peptidases_S8_PCSK9_ProteinaseK_like"/>
    <property type="match status" value="1"/>
</dbReference>
<dbReference type="PANTHER" id="PTHR43806">
    <property type="entry name" value="PEPTIDASE S8"/>
    <property type="match status" value="1"/>
</dbReference>
<dbReference type="Gene3D" id="3.30.70.80">
    <property type="entry name" value="Peptidase S8 propeptide/proteinase inhibitor I9"/>
    <property type="match status" value="1"/>
</dbReference>
<feature type="active site" description="Charge relay system" evidence="5">
    <location>
        <position position="160"/>
    </location>
</feature>
<dbReference type="InterPro" id="IPR000209">
    <property type="entry name" value="Peptidase_S8/S53_dom"/>
</dbReference>
<dbReference type="InterPro" id="IPR034193">
    <property type="entry name" value="PCSK9_ProteinaseK-like"/>
</dbReference>
<feature type="domain" description="Peptidase S8/S53" evidence="7">
    <location>
        <begin position="152"/>
        <end position="389"/>
    </location>
</feature>